<evidence type="ECO:0000313" key="1">
    <source>
        <dbReference type="EMBL" id="QTR47764.1"/>
    </source>
</evidence>
<dbReference type="Proteomes" id="UP000672039">
    <property type="component" value="Chromosome"/>
</dbReference>
<evidence type="ECO:0000313" key="2">
    <source>
        <dbReference type="Proteomes" id="UP000672039"/>
    </source>
</evidence>
<dbReference type="RefSeq" id="WP_210224006.1">
    <property type="nucleotide sequence ID" value="NZ_CP072801.1"/>
</dbReference>
<gene>
    <name evidence="1" type="ORF">J9253_07550</name>
</gene>
<sequence length="132" mass="14424">MTAITMGNTARTPLARMPHIPFAPAHPKRKTPDTLVFKASRTGLIAYRYASPVAWIVEGHHVGKIGNEPAHIRFVDVAYHRKTRHGINLETFDCDTLEQAQHALRAIFERTDDAGGFSTELGYAASTNGGAA</sequence>
<dbReference type="EMBL" id="CP072801">
    <property type="protein sequence ID" value="QTR47764.1"/>
    <property type="molecule type" value="Genomic_DNA"/>
</dbReference>
<proteinExistence type="predicted"/>
<keyword evidence="2" id="KW-1185">Reference proteome</keyword>
<name>A0ABX7WVP1_9GAMM</name>
<accession>A0ABX7WVP1</accession>
<reference evidence="1 2" key="1">
    <citation type="submission" date="2021-04" db="EMBL/GenBank/DDBJ databases">
        <title>Genomics, taxonomy and metabolism of representatives of sulfur bacteria of the genus Thiothrix: Thiothrix fructosivorans QT, Thiothrix unzii A1T and three new species, Thiothrix subterranea sp. nov., Thiothrix litoralis sp. nov. and 'Candidatus Thiothrix anitrata' sp. nov.</title>
        <authorList>
            <person name="Ravin N.V."/>
            <person name="Smolyakov D."/>
            <person name="Rudenko T.S."/>
            <person name="Mardanov A.V."/>
            <person name="Beletsky A.V."/>
            <person name="Markov N.D."/>
            <person name="Fomenkov A.I."/>
            <person name="Roberts R.J."/>
            <person name="Karnachuk O.V."/>
            <person name="Novikov A."/>
            <person name="Grabovich M.Y."/>
        </authorList>
    </citation>
    <scope>NUCLEOTIDE SEQUENCE [LARGE SCALE GENOMIC DNA]</scope>
    <source>
        <strain evidence="1 2">AS</strain>
    </source>
</reference>
<organism evidence="1 2">
    <name type="scientific">Thiothrix litoralis</name>
    <dbReference type="NCBI Taxonomy" id="2891210"/>
    <lineage>
        <taxon>Bacteria</taxon>
        <taxon>Pseudomonadati</taxon>
        <taxon>Pseudomonadota</taxon>
        <taxon>Gammaproteobacteria</taxon>
        <taxon>Thiotrichales</taxon>
        <taxon>Thiotrichaceae</taxon>
        <taxon>Thiothrix</taxon>
    </lineage>
</organism>
<protein>
    <submittedName>
        <fullName evidence="1">Uncharacterized protein</fullName>
    </submittedName>
</protein>